<evidence type="ECO:0008006" key="6">
    <source>
        <dbReference type="Google" id="ProtNLM"/>
    </source>
</evidence>
<keyword evidence="3" id="KW-0732">Signal</keyword>
<comment type="caution">
    <text evidence="4">The sequence shown here is derived from an EMBL/GenBank/DDBJ whole genome shotgun (WGS) entry which is preliminary data.</text>
</comment>
<feature type="transmembrane region" description="Helical" evidence="2">
    <location>
        <begin position="216"/>
        <end position="240"/>
    </location>
</feature>
<evidence type="ECO:0000313" key="4">
    <source>
        <dbReference type="EMBL" id="KAF8437940.1"/>
    </source>
</evidence>
<evidence type="ECO:0000256" key="1">
    <source>
        <dbReference type="SAM" id="MobiDB-lite"/>
    </source>
</evidence>
<dbReference type="EMBL" id="WHUW01000017">
    <property type="protein sequence ID" value="KAF8437940.1"/>
    <property type="molecule type" value="Genomic_DNA"/>
</dbReference>
<evidence type="ECO:0000313" key="5">
    <source>
        <dbReference type="Proteomes" id="UP001194468"/>
    </source>
</evidence>
<dbReference type="AlphaFoldDB" id="A0AAD4GD44"/>
<sequence>MPPSGNTLSSLLTILAVRLLFVGPLGVLGQSTDAVCEPSFSWMENSMNQNPCSVAAYLGGACVAGTWTVYRLTQPGNYYYGPSASGQNACECSSITYNTLSACSLCQNGTIINWSKWNFNCSTVYPGVFTPGIPSGTAVPQWALQDVTKSDLFDVTLAQSTGDGTELTATRAQSTGSLTGTSTAGSVLFTTQPQSAATSTLAPGPSSSGSGSGTSAIIGGVVGGVVGFFLILGAIALYVMKRKPTETLPKYQPTSPTSPTSPIAVYTDDPTAGPPNVKTF</sequence>
<dbReference type="Gene3D" id="1.20.5.510">
    <property type="entry name" value="Single helix bin"/>
    <property type="match status" value="1"/>
</dbReference>
<protein>
    <recommendedName>
        <fullName evidence="6">Transmembrane protein</fullName>
    </recommendedName>
</protein>
<reference evidence="4" key="1">
    <citation type="submission" date="2019-10" db="EMBL/GenBank/DDBJ databases">
        <authorList>
            <consortium name="DOE Joint Genome Institute"/>
            <person name="Kuo A."/>
            <person name="Miyauchi S."/>
            <person name="Kiss E."/>
            <person name="Drula E."/>
            <person name="Kohler A."/>
            <person name="Sanchez-Garcia M."/>
            <person name="Andreopoulos B."/>
            <person name="Barry K.W."/>
            <person name="Bonito G."/>
            <person name="Buee M."/>
            <person name="Carver A."/>
            <person name="Chen C."/>
            <person name="Cichocki N."/>
            <person name="Clum A."/>
            <person name="Culley D."/>
            <person name="Crous P.W."/>
            <person name="Fauchery L."/>
            <person name="Girlanda M."/>
            <person name="Hayes R."/>
            <person name="Keri Z."/>
            <person name="LaButti K."/>
            <person name="Lipzen A."/>
            <person name="Lombard V."/>
            <person name="Magnuson J."/>
            <person name="Maillard F."/>
            <person name="Morin E."/>
            <person name="Murat C."/>
            <person name="Nolan M."/>
            <person name="Ohm R."/>
            <person name="Pangilinan J."/>
            <person name="Pereira M."/>
            <person name="Perotto S."/>
            <person name="Peter M."/>
            <person name="Riley R."/>
            <person name="Sitrit Y."/>
            <person name="Stielow B."/>
            <person name="Szollosi G."/>
            <person name="Zifcakova L."/>
            <person name="Stursova M."/>
            <person name="Spatafora J.W."/>
            <person name="Tedersoo L."/>
            <person name="Vaario L.-M."/>
            <person name="Yamada A."/>
            <person name="Yan M."/>
            <person name="Wang P."/>
            <person name="Xu J."/>
            <person name="Bruns T."/>
            <person name="Baldrian P."/>
            <person name="Vilgalys R."/>
            <person name="Henrissat B."/>
            <person name="Grigoriev I.V."/>
            <person name="Hibbett D."/>
            <person name="Nagy L.G."/>
            <person name="Martin F.M."/>
        </authorList>
    </citation>
    <scope>NUCLEOTIDE SEQUENCE</scope>
    <source>
        <strain evidence="4">BED1</strain>
    </source>
</reference>
<organism evidence="4 5">
    <name type="scientific">Boletus edulis BED1</name>
    <dbReference type="NCBI Taxonomy" id="1328754"/>
    <lineage>
        <taxon>Eukaryota</taxon>
        <taxon>Fungi</taxon>
        <taxon>Dikarya</taxon>
        <taxon>Basidiomycota</taxon>
        <taxon>Agaricomycotina</taxon>
        <taxon>Agaricomycetes</taxon>
        <taxon>Agaricomycetidae</taxon>
        <taxon>Boletales</taxon>
        <taxon>Boletineae</taxon>
        <taxon>Boletaceae</taxon>
        <taxon>Boletoideae</taxon>
        <taxon>Boletus</taxon>
    </lineage>
</organism>
<accession>A0AAD4GD44</accession>
<feature type="signal peptide" evidence="3">
    <location>
        <begin position="1"/>
        <end position="29"/>
    </location>
</feature>
<keyword evidence="2" id="KW-0472">Membrane</keyword>
<keyword evidence="2" id="KW-0812">Transmembrane</keyword>
<reference evidence="4" key="2">
    <citation type="journal article" date="2020" name="Nat. Commun.">
        <title>Large-scale genome sequencing of mycorrhizal fungi provides insights into the early evolution of symbiotic traits.</title>
        <authorList>
            <person name="Miyauchi S."/>
            <person name="Kiss E."/>
            <person name="Kuo A."/>
            <person name="Drula E."/>
            <person name="Kohler A."/>
            <person name="Sanchez-Garcia M."/>
            <person name="Morin E."/>
            <person name="Andreopoulos B."/>
            <person name="Barry K.W."/>
            <person name="Bonito G."/>
            <person name="Buee M."/>
            <person name="Carver A."/>
            <person name="Chen C."/>
            <person name="Cichocki N."/>
            <person name="Clum A."/>
            <person name="Culley D."/>
            <person name="Crous P.W."/>
            <person name="Fauchery L."/>
            <person name="Girlanda M."/>
            <person name="Hayes R.D."/>
            <person name="Keri Z."/>
            <person name="LaButti K."/>
            <person name="Lipzen A."/>
            <person name="Lombard V."/>
            <person name="Magnuson J."/>
            <person name="Maillard F."/>
            <person name="Murat C."/>
            <person name="Nolan M."/>
            <person name="Ohm R.A."/>
            <person name="Pangilinan J."/>
            <person name="Pereira M.F."/>
            <person name="Perotto S."/>
            <person name="Peter M."/>
            <person name="Pfister S."/>
            <person name="Riley R."/>
            <person name="Sitrit Y."/>
            <person name="Stielow J.B."/>
            <person name="Szollosi G."/>
            <person name="Zifcakova L."/>
            <person name="Stursova M."/>
            <person name="Spatafora J.W."/>
            <person name="Tedersoo L."/>
            <person name="Vaario L.M."/>
            <person name="Yamada A."/>
            <person name="Yan M."/>
            <person name="Wang P."/>
            <person name="Xu J."/>
            <person name="Bruns T."/>
            <person name="Baldrian P."/>
            <person name="Vilgalys R."/>
            <person name="Dunand C."/>
            <person name="Henrissat B."/>
            <person name="Grigoriev I.V."/>
            <person name="Hibbett D."/>
            <person name="Nagy L.G."/>
            <person name="Martin F.M."/>
        </authorList>
    </citation>
    <scope>NUCLEOTIDE SEQUENCE</scope>
    <source>
        <strain evidence="4">BED1</strain>
    </source>
</reference>
<feature type="chain" id="PRO_5041990385" description="Transmembrane protein" evidence="3">
    <location>
        <begin position="30"/>
        <end position="280"/>
    </location>
</feature>
<gene>
    <name evidence="4" type="ORF">L210DRAFT_1056744</name>
</gene>
<name>A0AAD4GD44_BOLED</name>
<evidence type="ECO:0000256" key="3">
    <source>
        <dbReference type="SAM" id="SignalP"/>
    </source>
</evidence>
<dbReference type="Proteomes" id="UP001194468">
    <property type="component" value="Unassembled WGS sequence"/>
</dbReference>
<keyword evidence="2" id="KW-1133">Transmembrane helix</keyword>
<feature type="compositionally biased region" description="Low complexity" evidence="1">
    <location>
        <begin position="253"/>
        <end position="262"/>
    </location>
</feature>
<keyword evidence="5" id="KW-1185">Reference proteome</keyword>
<feature type="region of interest" description="Disordered" evidence="1">
    <location>
        <begin position="247"/>
        <end position="280"/>
    </location>
</feature>
<proteinExistence type="predicted"/>
<evidence type="ECO:0000256" key="2">
    <source>
        <dbReference type="SAM" id="Phobius"/>
    </source>
</evidence>